<dbReference type="InParanoid" id="A0A804NSZ5"/>
<feature type="region of interest" description="Disordered" evidence="1">
    <location>
        <begin position="49"/>
        <end position="91"/>
    </location>
</feature>
<accession>A0A804NSZ5</accession>
<proteinExistence type="predicted"/>
<organism evidence="2 3">
    <name type="scientific">Zea mays</name>
    <name type="common">Maize</name>
    <dbReference type="NCBI Taxonomy" id="4577"/>
    <lineage>
        <taxon>Eukaryota</taxon>
        <taxon>Viridiplantae</taxon>
        <taxon>Streptophyta</taxon>
        <taxon>Embryophyta</taxon>
        <taxon>Tracheophyta</taxon>
        <taxon>Spermatophyta</taxon>
        <taxon>Magnoliopsida</taxon>
        <taxon>Liliopsida</taxon>
        <taxon>Poales</taxon>
        <taxon>Poaceae</taxon>
        <taxon>PACMAD clade</taxon>
        <taxon>Panicoideae</taxon>
        <taxon>Andropogonodae</taxon>
        <taxon>Andropogoneae</taxon>
        <taxon>Tripsacinae</taxon>
        <taxon>Zea</taxon>
    </lineage>
</organism>
<dbReference type="AlphaFoldDB" id="A0A804NSZ5"/>
<evidence type="ECO:0000313" key="2">
    <source>
        <dbReference type="EnsemblPlants" id="Zm00001eb183900_P001"/>
    </source>
</evidence>
<dbReference type="Gramene" id="Zm00001eb183900_T001">
    <property type="protein sequence ID" value="Zm00001eb183900_P001"/>
    <property type="gene ID" value="Zm00001eb183900"/>
</dbReference>
<reference evidence="3" key="1">
    <citation type="journal article" date="2009" name="Science">
        <title>The B73 maize genome: complexity, diversity, and dynamics.</title>
        <authorList>
            <person name="Schnable P.S."/>
            <person name="Ware D."/>
            <person name="Fulton R.S."/>
            <person name="Stein J.C."/>
            <person name="Wei F."/>
            <person name="Pasternak S."/>
            <person name="Liang C."/>
            <person name="Zhang J."/>
            <person name="Fulton L."/>
            <person name="Graves T.A."/>
            <person name="Minx P."/>
            <person name="Reily A.D."/>
            <person name="Courtney L."/>
            <person name="Kruchowski S.S."/>
            <person name="Tomlinson C."/>
            <person name="Strong C."/>
            <person name="Delehaunty K."/>
            <person name="Fronick C."/>
            <person name="Courtney B."/>
            <person name="Rock S.M."/>
            <person name="Belter E."/>
            <person name="Du F."/>
            <person name="Kim K."/>
            <person name="Abbott R.M."/>
            <person name="Cotton M."/>
            <person name="Levy A."/>
            <person name="Marchetto P."/>
            <person name="Ochoa K."/>
            <person name="Jackson S.M."/>
            <person name="Gillam B."/>
            <person name="Chen W."/>
            <person name="Yan L."/>
            <person name="Higginbotham J."/>
            <person name="Cardenas M."/>
            <person name="Waligorski J."/>
            <person name="Applebaum E."/>
            <person name="Phelps L."/>
            <person name="Falcone J."/>
            <person name="Kanchi K."/>
            <person name="Thane T."/>
            <person name="Scimone A."/>
            <person name="Thane N."/>
            <person name="Henke J."/>
            <person name="Wang T."/>
            <person name="Ruppert J."/>
            <person name="Shah N."/>
            <person name="Rotter K."/>
            <person name="Hodges J."/>
            <person name="Ingenthron E."/>
            <person name="Cordes M."/>
            <person name="Kohlberg S."/>
            <person name="Sgro J."/>
            <person name="Delgado B."/>
            <person name="Mead K."/>
            <person name="Chinwalla A."/>
            <person name="Leonard S."/>
            <person name="Crouse K."/>
            <person name="Collura K."/>
            <person name="Kudrna D."/>
            <person name="Currie J."/>
            <person name="He R."/>
            <person name="Angelova A."/>
            <person name="Rajasekar S."/>
            <person name="Mueller T."/>
            <person name="Lomeli R."/>
            <person name="Scara G."/>
            <person name="Ko A."/>
            <person name="Delaney K."/>
            <person name="Wissotski M."/>
            <person name="Lopez G."/>
            <person name="Campos D."/>
            <person name="Braidotti M."/>
            <person name="Ashley E."/>
            <person name="Golser W."/>
            <person name="Kim H."/>
            <person name="Lee S."/>
            <person name="Lin J."/>
            <person name="Dujmic Z."/>
            <person name="Kim W."/>
            <person name="Talag J."/>
            <person name="Zuccolo A."/>
            <person name="Fan C."/>
            <person name="Sebastian A."/>
            <person name="Kramer M."/>
            <person name="Spiegel L."/>
            <person name="Nascimento L."/>
            <person name="Zutavern T."/>
            <person name="Miller B."/>
            <person name="Ambroise C."/>
            <person name="Muller S."/>
            <person name="Spooner W."/>
            <person name="Narechania A."/>
            <person name="Ren L."/>
            <person name="Wei S."/>
            <person name="Kumari S."/>
            <person name="Faga B."/>
            <person name="Levy M.J."/>
            <person name="McMahan L."/>
            <person name="Van Buren P."/>
            <person name="Vaughn M.W."/>
            <person name="Ying K."/>
            <person name="Yeh C.-T."/>
            <person name="Emrich S.J."/>
            <person name="Jia Y."/>
            <person name="Kalyanaraman A."/>
            <person name="Hsia A.-P."/>
            <person name="Barbazuk W.B."/>
            <person name="Baucom R.S."/>
            <person name="Brutnell T.P."/>
            <person name="Carpita N.C."/>
            <person name="Chaparro C."/>
            <person name="Chia J.-M."/>
            <person name="Deragon J.-M."/>
            <person name="Estill J.C."/>
            <person name="Fu Y."/>
            <person name="Jeddeloh J.A."/>
            <person name="Han Y."/>
            <person name="Lee H."/>
            <person name="Li P."/>
            <person name="Lisch D.R."/>
            <person name="Liu S."/>
            <person name="Liu Z."/>
            <person name="Nagel D.H."/>
            <person name="McCann M.C."/>
            <person name="SanMiguel P."/>
            <person name="Myers A.M."/>
            <person name="Nettleton D."/>
            <person name="Nguyen J."/>
            <person name="Penning B.W."/>
            <person name="Ponnala L."/>
            <person name="Schneider K.L."/>
            <person name="Schwartz D.C."/>
            <person name="Sharma A."/>
            <person name="Soderlund C."/>
            <person name="Springer N.M."/>
            <person name="Sun Q."/>
            <person name="Wang H."/>
            <person name="Waterman M."/>
            <person name="Westerman R."/>
            <person name="Wolfgruber T.K."/>
            <person name="Yang L."/>
            <person name="Yu Y."/>
            <person name="Zhang L."/>
            <person name="Zhou S."/>
            <person name="Zhu Q."/>
            <person name="Bennetzen J.L."/>
            <person name="Dawe R.K."/>
            <person name="Jiang J."/>
            <person name="Jiang N."/>
            <person name="Presting G.G."/>
            <person name="Wessler S.R."/>
            <person name="Aluru S."/>
            <person name="Martienssen R.A."/>
            <person name="Clifton S.W."/>
            <person name="McCombie W.R."/>
            <person name="Wing R.A."/>
            <person name="Wilson R.K."/>
        </authorList>
    </citation>
    <scope>NUCLEOTIDE SEQUENCE [LARGE SCALE GENOMIC DNA]</scope>
    <source>
        <strain evidence="3">cv. B73</strain>
    </source>
</reference>
<dbReference type="EnsemblPlants" id="Zm00001eb183900_T001">
    <property type="protein sequence ID" value="Zm00001eb183900_P001"/>
    <property type="gene ID" value="Zm00001eb183900"/>
</dbReference>
<reference evidence="2" key="3">
    <citation type="submission" date="2021-05" db="UniProtKB">
        <authorList>
            <consortium name="EnsemblPlants"/>
        </authorList>
    </citation>
    <scope>IDENTIFICATION</scope>
    <source>
        <strain evidence="2">cv. B73</strain>
    </source>
</reference>
<protein>
    <submittedName>
        <fullName evidence="2">Uncharacterized protein</fullName>
    </submittedName>
</protein>
<sequence>MGLRKNSKHLSSVDGVLLTAQHKTASRQRAEPSGLLFWIGTAAQRLGRHGCTPSRGSLLPHQGKGGRGEQQQGRKVGWEEDEQGGAEKKKKFWASSIEAAAACAEPDRRGARRVLREMAG</sequence>
<dbReference type="Proteomes" id="UP000007305">
    <property type="component" value="Chromosome 4"/>
</dbReference>
<evidence type="ECO:0000256" key="1">
    <source>
        <dbReference type="SAM" id="MobiDB-lite"/>
    </source>
</evidence>
<keyword evidence="3" id="KW-1185">Reference proteome</keyword>
<name>A0A804NSZ5_MAIZE</name>
<reference evidence="2" key="2">
    <citation type="submission" date="2019-07" db="EMBL/GenBank/DDBJ databases">
        <authorList>
            <person name="Seetharam A."/>
            <person name="Woodhouse M."/>
            <person name="Cannon E."/>
        </authorList>
    </citation>
    <scope>NUCLEOTIDE SEQUENCE [LARGE SCALE GENOMIC DNA]</scope>
    <source>
        <strain evidence="2">cv. B73</strain>
    </source>
</reference>
<evidence type="ECO:0000313" key="3">
    <source>
        <dbReference type="Proteomes" id="UP000007305"/>
    </source>
</evidence>